<protein>
    <recommendedName>
        <fullName evidence="3">Uncharacterized protein ycf33</fullName>
    </recommendedName>
</protein>
<evidence type="ECO:0000256" key="1">
    <source>
        <dbReference type="ARBA" id="ARBA00004474"/>
    </source>
</evidence>
<keyword evidence="5" id="KW-0472">Membrane</keyword>
<name>A0A023HBC0_9STRA</name>
<feature type="transmembrane region" description="Helical" evidence="5">
    <location>
        <begin position="14"/>
        <end position="34"/>
    </location>
</feature>
<comment type="similarity">
    <text evidence="2">Belongs to the ycf33 family.</text>
</comment>
<dbReference type="GO" id="GO:0009536">
    <property type="term" value="C:plastid"/>
    <property type="evidence" value="ECO:0007669"/>
    <property type="project" value="UniProtKB-SubCell"/>
</dbReference>
<evidence type="ECO:0000313" key="6">
    <source>
        <dbReference type="EMBL" id="AGH28173.1"/>
    </source>
</evidence>
<evidence type="ECO:0000256" key="5">
    <source>
        <dbReference type="SAM" id="Phobius"/>
    </source>
</evidence>
<dbReference type="InterPro" id="IPR008470">
    <property type="entry name" value="Uncharacterised_Ycf33"/>
</dbReference>
<dbReference type="GeneID" id="19739466"/>
<keyword evidence="5" id="KW-0812">Transmembrane</keyword>
<evidence type="ECO:0000256" key="3">
    <source>
        <dbReference type="ARBA" id="ARBA00021584"/>
    </source>
</evidence>
<keyword evidence="6" id="KW-0150">Chloroplast</keyword>
<feature type="transmembrane region" description="Helical" evidence="5">
    <location>
        <begin position="41"/>
        <end position="58"/>
    </location>
</feature>
<sequence>MNEFWKNVIRYPRFFVSSLAGLILIIITPIKNLFKVPKLRVVLILGLSLSVCTLYFIILNMTGF</sequence>
<accession>A0A023HBC0</accession>
<proteinExistence type="inferred from homology"/>
<gene>
    <name evidence="6" type="primary">ycf33</name>
</gene>
<evidence type="ECO:0000256" key="2">
    <source>
        <dbReference type="ARBA" id="ARBA00010985"/>
    </source>
</evidence>
<reference evidence="6" key="1">
    <citation type="journal article" date="2014" name="Genome Biol. Evol.">
        <title>Serial gene losses and foreign DNA underlie size and sequence variation in the plastid genomes of diatoms.</title>
        <authorList>
            <person name="Ruck E.C."/>
            <person name="Nakov T."/>
            <person name="Jansen R.K."/>
            <person name="Theriot E.C."/>
            <person name="Alverson A.J."/>
        </authorList>
    </citation>
    <scope>NUCLEOTIDE SEQUENCE</scope>
    <source>
        <strain evidence="6">Utcc605</strain>
    </source>
</reference>
<geneLocation type="chloroplast" evidence="6"/>
<keyword evidence="4 6" id="KW-0934">Plastid</keyword>
<dbReference type="Pfam" id="PF05421">
    <property type="entry name" value="DUF751"/>
    <property type="match status" value="1"/>
</dbReference>
<dbReference type="RefSeq" id="YP_009028622.1">
    <property type="nucleotide sequence ID" value="NC_024079.1"/>
</dbReference>
<organism evidence="6">
    <name type="scientific">Asterionella formosa</name>
    <dbReference type="NCBI Taxonomy" id="210441"/>
    <lineage>
        <taxon>Eukaryota</taxon>
        <taxon>Sar</taxon>
        <taxon>Stramenopiles</taxon>
        <taxon>Ochrophyta</taxon>
        <taxon>Bacillariophyta</taxon>
        <taxon>Fragilariophyceae</taxon>
        <taxon>Fragilariophycidae</taxon>
        <taxon>Fragilariales</taxon>
        <taxon>Fragilariaceae</taxon>
        <taxon>Asterionella</taxon>
    </lineage>
</organism>
<comment type="subcellular location">
    <subcellularLocation>
        <location evidence="1">Plastid</location>
    </subcellularLocation>
</comment>
<dbReference type="EMBL" id="KC509519">
    <property type="protein sequence ID" value="AGH28173.1"/>
    <property type="molecule type" value="Genomic_DNA"/>
</dbReference>
<keyword evidence="5" id="KW-1133">Transmembrane helix</keyword>
<dbReference type="AlphaFoldDB" id="A0A023HBC0"/>
<evidence type="ECO:0000256" key="4">
    <source>
        <dbReference type="ARBA" id="ARBA00022640"/>
    </source>
</evidence>